<dbReference type="EMBL" id="AAWS01000028">
    <property type="protein sequence ID" value="EAY26959.1"/>
    <property type="molecule type" value="Genomic_DNA"/>
</dbReference>
<dbReference type="Proteomes" id="UP000004095">
    <property type="component" value="Unassembled WGS sequence"/>
</dbReference>
<dbReference type="PRINTS" id="PR01607">
    <property type="entry name" value="APYRASEFAMLY"/>
</dbReference>
<organism evidence="5 6">
    <name type="scientific">Microscilla marina ATCC 23134</name>
    <dbReference type="NCBI Taxonomy" id="313606"/>
    <lineage>
        <taxon>Bacteria</taxon>
        <taxon>Pseudomonadati</taxon>
        <taxon>Bacteroidota</taxon>
        <taxon>Cytophagia</taxon>
        <taxon>Cytophagales</taxon>
        <taxon>Microscillaceae</taxon>
        <taxon>Microscilla</taxon>
    </lineage>
</organism>
<reference evidence="5 6" key="1">
    <citation type="submission" date="2007-01" db="EMBL/GenBank/DDBJ databases">
        <authorList>
            <person name="Haygood M."/>
            <person name="Podell S."/>
            <person name="Anderson C."/>
            <person name="Hopkinson B."/>
            <person name="Roe K."/>
            <person name="Barbeau K."/>
            <person name="Gaasterland T."/>
            <person name="Ferriera S."/>
            <person name="Johnson J."/>
            <person name="Kravitz S."/>
            <person name="Beeson K."/>
            <person name="Sutton G."/>
            <person name="Rogers Y.-H."/>
            <person name="Friedman R."/>
            <person name="Frazier M."/>
            <person name="Venter J.C."/>
        </authorList>
    </citation>
    <scope>NUCLEOTIDE SEQUENCE [LARGE SCALE GENOMIC DNA]</scope>
    <source>
        <strain evidence="5 6">ATCC 23134</strain>
    </source>
</reference>
<dbReference type="Gene3D" id="3.90.780.10">
    <property type="entry name" value="5'-Nucleotidase, C-terminal domain"/>
    <property type="match status" value="1"/>
</dbReference>
<dbReference type="GO" id="GO:0008253">
    <property type="term" value="F:5'-nucleotidase activity"/>
    <property type="evidence" value="ECO:0007669"/>
    <property type="project" value="TreeGrafter"/>
</dbReference>
<proteinExistence type="inferred from homology"/>
<evidence type="ECO:0000259" key="3">
    <source>
        <dbReference type="Pfam" id="PF00149"/>
    </source>
</evidence>
<dbReference type="Pfam" id="PF00149">
    <property type="entry name" value="Metallophos"/>
    <property type="match status" value="1"/>
</dbReference>
<dbReference type="PANTHER" id="PTHR11575:SF24">
    <property type="entry name" value="5'-NUCLEOTIDASE"/>
    <property type="match status" value="1"/>
</dbReference>
<dbReference type="PANTHER" id="PTHR11575">
    <property type="entry name" value="5'-NUCLEOTIDASE-RELATED"/>
    <property type="match status" value="1"/>
</dbReference>
<comment type="similarity">
    <text evidence="2">Belongs to the 5'-nucleotidase family.</text>
</comment>
<feature type="domain" description="5'-Nucleotidase C-terminal" evidence="4">
    <location>
        <begin position="421"/>
        <end position="550"/>
    </location>
</feature>
<keyword evidence="2" id="KW-0547">Nucleotide-binding</keyword>
<dbReference type="GO" id="GO:0030288">
    <property type="term" value="C:outer membrane-bounded periplasmic space"/>
    <property type="evidence" value="ECO:0007669"/>
    <property type="project" value="TreeGrafter"/>
</dbReference>
<gene>
    <name evidence="5" type="ORF">M23134_03611</name>
</gene>
<dbReference type="Pfam" id="PF02872">
    <property type="entry name" value="5_nucleotid_C"/>
    <property type="match status" value="1"/>
</dbReference>
<evidence type="ECO:0000313" key="6">
    <source>
        <dbReference type="Proteomes" id="UP000004095"/>
    </source>
</evidence>
<accession>A1ZRQ4</accession>
<feature type="domain" description="Calcineurin-like phosphoesterase" evidence="3">
    <location>
        <begin position="111"/>
        <end position="328"/>
    </location>
</feature>
<dbReference type="SUPFAM" id="SSF56300">
    <property type="entry name" value="Metallo-dependent phosphatases"/>
    <property type="match status" value="1"/>
</dbReference>
<dbReference type="InterPro" id="IPR004843">
    <property type="entry name" value="Calcineurin-like_PHP"/>
</dbReference>
<dbReference type="Gene3D" id="3.60.21.10">
    <property type="match status" value="1"/>
</dbReference>
<dbReference type="InterPro" id="IPR008334">
    <property type="entry name" value="5'-Nucleotdase_C"/>
</dbReference>
<dbReference type="AlphaFoldDB" id="A1ZRQ4"/>
<keyword evidence="1" id="KW-0732">Signal</keyword>
<evidence type="ECO:0000256" key="1">
    <source>
        <dbReference type="ARBA" id="ARBA00022729"/>
    </source>
</evidence>
<dbReference type="GO" id="GO:0008768">
    <property type="term" value="F:UDP-sugar diphosphatase activity"/>
    <property type="evidence" value="ECO:0007669"/>
    <property type="project" value="TreeGrafter"/>
</dbReference>
<keyword evidence="2" id="KW-0378">Hydrolase</keyword>
<protein>
    <submittedName>
        <fullName evidence="5">Metallophosphoesterase</fullName>
    </submittedName>
</protein>
<evidence type="ECO:0000313" key="5">
    <source>
        <dbReference type="EMBL" id="EAY26959.1"/>
    </source>
</evidence>
<name>A1ZRQ4_MICM2</name>
<dbReference type="eggNOG" id="COG0737">
    <property type="taxonomic scope" value="Bacteria"/>
</dbReference>
<dbReference type="InterPro" id="IPR006179">
    <property type="entry name" value="5_nucleotidase/apyrase"/>
</dbReference>
<evidence type="ECO:0000259" key="4">
    <source>
        <dbReference type="Pfam" id="PF02872"/>
    </source>
</evidence>
<dbReference type="InterPro" id="IPR029052">
    <property type="entry name" value="Metallo-depent_PP-like"/>
</dbReference>
<keyword evidence="6" id="KW-1185">Reference proteome</keyword>
<dbReference type="GO" id="GO:0009166">
    <property type="term" value="P:nucleotide catabolic process"/>
    <property type="evidence" value="ECO:0007669"/>
    <property type="project" value="InterPro"/>
</dbReference>
<sequence length="597" mass="66388">MPRFVRKSFYSTQNSKVELGLPPTGFLFVIVPQNNSCGHFPDKGLCSSFNISSVIQKLLLLLASKTDKRHNMISLKQFIRTNHSLKLALLLWACIAGCSSPRKPAKTEFIILQLNDVYEIAPIQGGKFGGMARVATVRQELLKENPHTFTTLSGDFLNPSVLGTIKYNGARIKGAQMVATMNTLGIDYVCFGNHEFDLNEEDLLKRINESKFDWISTNLQYKKEGKIQPFFKVVNNQPQNFAKSVVLKIPNKNGEDTLKVGLLGLALKIDNNIVAYEDVKTAAEKELTALKGKIDFAISMTHLAIADDKKLAQAIPQFPLIMGGHDHTNMKHQVGTTSITKADANAKTVYIHRITYDHVTKKVSVRSELKEINESIKEAPKTAKVVSTWLQHAETGFNTLGFDVKEKLMVVTDIPLDGREDHIREEPTNLGKDICAAMVATLPKAQAGILNSGSVRLDDQLRGQVTVYDVLRALPYGGDIYEVQLKGKLLSKILTTGKNNKGSGGYLQTTGINYDETTKQWTIGKAAIEPEKIYTVAMSNYLLTGKESNFDYLTPKNPDIVSATEDNKNPLRADIRKALIEYWKKKGKDNLQEGKKK</sequence>
<evidence type="ECO:0000256" key="2">
    <source>
        <dbReference type="RuleBase" id="RU362119"/>
    </source>
</evidence>
<dbReference type="InterPro" id="IPR036907">
    <property type="entry name" value="5'-Nucleotdase_C_sf"/>
</dbReference>
<dbReference type="GO" id="GO:0000166">
    <property type="term" value="F:nucleotide binding"/>
    <property type="evidence" value="ECO:0007669"/>
    <property type="project" value="UniProtKB-KW"/>
</dbReference>
<comment type="caution">
    <text evidence="5">The sequence shown here is derived from an EMBL/GenBank/DDBJ whole genome shotgun (WGS) entry which is preliminary data.</text>
</comment>
<dbReference type="SUPFAM" id="SSF55816">
    <property type="entry name" value="5'-nucleotidase (syn. UDP-sugar hydrolase), C-terminal domain"/>
    <property type="match status" value="1"/>
</dbReference>